<evidence type="ECO:0000256" key="1">
    <source>
        <dbReference type="NCBIfam" id="TIGR03162"/>
    </source>
</evidence>
<sequence length="187" mass="21117">MDIYLIRHTQTATDPGLCYGQSDIALADSFPDEMANLHDKLPEFDDDCTVFSSPLTRCLQLAETFSDTVTTDARLQELDFGEWEGKRFDDIDAAVLQHWTNNFVTAAPPKGENFEDLYQRAGSFWQDLLATEAKQVLVITHAGVIRALLARALNLPLANSFQLRIDSGSVHKLRQADDYLYIEYINL</sequence>
<dbReference type="CDD" id="cd07067">
    <property type="entry name" value="HP_PGM_like"/>
    <property type="match status" value="1"/>
</dbReference>
<organism evidence="2 3">
    <name type="scientific">Methylobacter tundripaludum</name>
    <dbReference type="NCBI Taxonomy" id="173365"/>
    <lineage>
        <taxon>Bacteria</taxon>
        <taxon>Pseudomonadati</taxon>
        <taxon>Pseudomonadota</taxon>
        <taxon>Gammaproteobacteria</taxon>
        <taxon>Methylococcales</taxon>
        <taxon>Methylococcaceae</taxon>
        <taxon>Methylobacter</taxon>
    </lineage>
</organism>
<accession>A0A2S6H503</accession>
<gene>
    <name evidence="2" type="ORF">B0F87_11748</name>
</gene>
<dbReference type="EC" id="3.1.3.73" evidence="1"/>
<dbReference type="GO" id="GO:0043755">
    <property type="term" value="F:alpha-ribazole phosphatase activity"/>
    <property type="evidence" value="ECO:0007669"/>
    <property type="project" value="UniProtKB-UniRule"/>
</dbReference>
<dbReference type="Pfam" id="PF00300">
    <property type="entry name" value="His_Phos_1"/>
    <property type="match status" value="1"/>
</dbReference>
<dbReference type="AlphaFoldDB" id="A0A2S6H503"/>
<dbReference type="InterPro" id="IPR013078">
    <property type="entry name" value="His_Pase_superF_clade-1"/>
</dbReference>
<dbReference type="InterPro" id="IPR017578">
    <property type="entry name" value="Ribazole_CobC"/>
</dbReference>
<reference evidence="2 3" key="1">
    <citation type="submission" date="2018-02" db="EMBL/GenBank/DDBJ databases">
        <title>Subsurface microbial communities from deep shales in Ohio and West Virginia, USA.</title>
        <authorList>
            <person name="Wrighton K."/>
        </authorList>
    </citation>
    <scope>NUCLEOTIDE SEQUENCE [LARGE SCALE GENOMIC DNA]</scope>
    <source>
        <strain evidence="2 3">OWC-DMM</strain>
    </source>
</reference>
<dbReference type="PANTHER" id="PTHR48100:SF1">
    <property type="entry name" value="HISTIDINE PHOSPHATASE FAMILY PROTEIN-RELATED"/>
    <property type="match status" value="1"/>
</dbReference>
<dbReference type="PANTHER" id="PTHR48100">
    <property type="entry name" value="BROAD-SPECIFICITY PHOSPHATASE YOR283W-RELATED"/>
    <property type="match status" value="1"/>
</dbReference>
<comment type="caution">
    <text evidence="2">The sequence shown here is derived from an EMBL/GenBank/DDBJ whole genome shotgun (WGS) entry which is preliminary data.</text>
</comment>
<proteinExistence type="predicted"/>
<dbReference type="EMBL" id="PTIZ01000017">
    <property type="protein sequence ID" value="PPK72565.1"/>
    <property type="molecule type" value="Genomic_DNA"/>
</dbReference>
<dbReference type="Proteomes" id="UP000240010">
    <property type="component" value="Unassembled WGS sequence"/>
</dbReference>
<dbReference type="NCBIfam" id="TIGR03162">
    <property type="entry name" value="ribazole_cobC"/>
    <property type="match status" value="1"/>
</dbReference>
<evidence type="ECO:0000313" key="2">
    <source>
        <dbReference type="EMBL" id="PPK72565.1"/>
    </source>
</evidence>
<name>A0A2S6H503_9GAMM</name>
<dbReference type="InterPro" id="IPR050275">
    <property type="entry name" value="PGM_Phosphatase"/>
</dbReference>
<protein>
    <recommendedName>
        <fullName evidence="1">Alpha-ribazole phosphatase</fullName>
        <ecNumber evidence="1">3.1.3.73</ecNumber>
    </recommendedName>
</protein>
<dbReference type="InterPro" id="IPR029033">
    <property type="entry name" value="His_PPase_superfam"/>
</dbReference>
<evidence type="ECO:0000313" key="3">
    <source>
        <dbReference type="Proteomes" id="UP000240010"/>
    </source>
</evidence>
<dbReference type="Gene3D" id="3.40.50.1240">
    <property type="entry name" value="Phosphoglycerate mutase-like"/>
    <property type="match status" value="1"/>
</dbReference>
<dbReference type="GO" id="GO:0005737">
    <property type="term" value="C:cytoplasm"/>
    <property type="evidence" value="ECO:0007669"/>
    <property type="project" value="TreeGrafter"/>
</dbReference>
<dbReference type="GO" id="GO:0009236">
    <property type="term" value="P:cobalamin biosynthetic process"/>
    <property type="evidence" value="ECO:0007669"/>
    <property type="project" value="UniProtKB-UniRule"/>
</dbReference>
<dbReference type="SUPFAM" id="SSF53254">
    <property type="entry name" value="Phosphoglycerate mutase-like"/>
    <property type="match status" value="1"/>
</dbReference>
<dbReference type="RefSeq" id="WP_104430403.1">
    <property type="nucleotide sequence ID" value="NZ_PTIZ01000017.1"/>
</dbReference>
<dbReference type="SMART" id="SM00855">
    <property type="entry name" value="PGAM"/>
    <property type="match status" value="1"/>
</dbReference>